<dbReference type="PROSITE" id="PS51257">
    <property type="entry name" value="PROKAR_LIPOPROTEIN"/>
    <property type="match status" value="1"/>
</dbReference>
<dbReference type="GO" id="GO:0016798">
    <property type="term" value="F:hydrolase activity, acting on glycosyl bonds"/>
    <property type="evidence" value="ECO:0007669"/>
    <property type="project" value="UniProtKB-KW"/>
</dbReference>
<proteinExistence type="predicted"/>
<feature type="domain" description="Phosphodiester glycosidase" evidence="1">
    <location>
        <begin position="108"/>
        <end position="290"/>
    </location>
</feature>
<dbReference type="RefSeq" id="WP_353547209.1">
    <property type="nucleotide sequence ID" value="NZ_JAGKSB010000009.1"/>
</dbReference>
<keyword evidence="3" id="KW-1185">Reference proteome</keyword>
<dbReference type="InterPro" id="IPR018711">
    <property type="entry name" value="NAGPA"/>
</dbReference>
<dbReference type="Pfam" id="PF09992">
    <property type="entry name" value="NAGPA"/>
    <property type="match status" value="1"/>
</dbReference>
<sequence>MKKNFLFSVIFLLFFAACSKKEEGTQLPYDYSNVVKPNVKEIIENASWQQKEVAAGITWKYFQFPAIFESKQYINIIEIDFSKGLKLDIPYVKTGFLKTSEVAIAQQAFVAFNGSYFNTTTGGSTVFFKKEGQVINNTVNGFNSYRENGAFVQSSSGAMAIVAKPTAGWSALTEPLALAGGPLLMAEGKVLKQLDVDFNTTRHPRTALGITAKNTLIAVTVDGRSSQSQGLTIAQLSDLMEALGCISAINFDGGGSTTAWVQGEGVVNFPSDNGKFDHEGERAVATVFTVK</sequence>
<accession>A0A8T4HED7</accession>
<evidence type="ECO:0000313" key="3">
    <source>
        <dbReference type="Proteomes" id="UP000679691"/>
    </source>
</evidence>
<dbReference type="EMBL" id="JAGKSB010000009">
    <property type="protein sequence ID" value="MBP3943708.1"/>
    <property type="molecule type" value="Genomic_DNA"/>
</dbReference>
<organism evidence="2 3">
    <name type="scientific">Rhinopithecimicrobium faecis</name>
    <dbReference type="NCBI Taxonomy" id="2820698"/>
    <lineage>
        <taxon>Bacteria</taxon>
        <taxon>Pseudomonadati</taxon>
        <taxon>Bacteroidota</taxon>
        <taxon>Sphingobacteriia</taxon>
        <taxon>Sphingobacteriales</taxon>
        <taxon>Sphingobacteriaceae</taxon>
        <taxon>Rhinopithecimicrobium</taxon>
    </lineage>
</organism>
<evidence type="ECO:0000313" key="2">
    <source>
        <dbReference type="EMBL" id="MBP3943708.1"/>
    </source>
</evidence>
<comment type="caution">
    <text evidence="2">The sequence shown here is derived from an EMBL/GenBank/DDBJ whole genome shotgun (WGS) entry which is preliminary data.</text>
</comment>
<keyword evidence="2" id="KW-0378">Hydrolase</keyword>
<keyword evidence="2" id="KW-0326">Glycosidase</keyword>
<name>A0A8T4HED7_9SPHI</name>
<evidence type="ECO:0000259" key="1">
    <source>
        <dbReference type="Pfam" id="PF09992"/>
    </source>
</evidence>
<dbReference type="PANTHER" id="PTHR40446">
    <property type="entry name" value="N-ACETYLGLUCOSAMINE-1-PHOSPHODIESTER ALPHA-N-ACETYLGLUCOSAMINIDASE"/>
    <property type="match status" value="1"/>
</dbReference>
<protein>
    <submittedName>
        <fullName evidence="2">Phosphodiester glycosidase family protein</fullName>
    </submittedName>
</protein>
<dbReference type="Proteomes" id="UP000679691">
    <property type="component" value="Unassembled WGS sequence"/>
</dbReference>
<gene>
    <name evidence="2" type="ORF">J5U18_09055</name>
</gene>
<reference evidence="2" key="1">
    <citation type="submission" date="2021-03" db="EMBL/GenBank/DDBJ databases">
        <authorList>
            <person name="Lu T."/>
            <person name="Wang Q."/>
            <person name="Han X."/>
        </authorList>
    </citation>
    <scope>NUCLEOTIDE SEQUENCE</scope>
    <source>
        <strain evidence="2">WQ 2009</strain>
    </source>
</reference>
<dbReference type="AlphaFoldDB" id="A0A8T4HED7"/>
<dbReference type="PANTHER" id="PTHR40446:SF2">
    <property type="entry name" value="N-ACETYLGLUCOSAMINE-1-PHOSPHODIESTER ALPHA-N-ACETYLGLUCOSAMINIDASE"/>
    <property type="match status" value="1"/>
</dbReference>